<dbReference type="EC" id="5.2.1.8" evidence="2"/>
<dbReference type="InterPro" id="IPR001179">
    <property type="entry name" value="PPIase_FKBP_dom"/>
</dbReference>
<keyword evidence="4" id="KW-0413">Isomerase</keyword>
<dbReference type="Pfam" id="PF00254">
    <property type="entry name" value="FKBP_C"/>
    <property type="match status" value="1"/>
</dbReference>
<comment type="catalytic activity">
    <reaction evidence="1">
        <text>[protein]-peptidylproline (omega=180) = [protein]-peptidylproline (omega=0)</text>
        <dbReference type="Rhea" id="RHEA:16237"/>
        <dbReference type="Rhea" id="RHEA-COMP:10747"/>
        <dbReference type="Rhea" id="RHEA-COMP:10748"/>
        <dbReference type="ChEBI" id="CHEBI:83833"/>
        <dbReference type="ChEBI" id="CHEBI:83834"/>
        <dbReference type="EC" id="5.2.1.8"/>
    </reaction>
</comment>
<evidence type="ECO:0000256" key="2">
    <source>
        <dbReference type="ARBA" id="ARBA00013194"/>
    </source>
</evidence>
<feature type="domain" description="PPIase FKBP-type" evidence="5">
    <location>
        <begin position="115"/>
        <end position="205"/>
    </location>
</feature>
<sequence length="205" mass="20342">MRTSKKFFSLTAVAALGISLILSGCSSGTSSDPVASSAPATDAASAPFATTDCAVAQPPVPEQSAPMDGQELDGVVVQLDPAGVPTVTVAATAAAATELGSVDLVVGDGAPVELGATVEVNYCGIGLSSRNMFDSSWARGAPAAFPLTPGGLIQGWTDGLPGMKVGGERLLLIPGSLGYGPTPPQGSGIEPDETLIFIVQVTAVS</sequence>
<dbReference type="AlphaFoldDB" id="A0A6J6TMN6"/>
<reference evidence="6" key="1">
    <citation type="submission" date="2020-05" db="EMBL/GenBank/DDBJ databases">
        <authorList>
            <person name="Chiriac C."/>
            <person name="Salcher M."/>
            <person name="Ghai R."/>
            <person name="Kavagutti S V."/>
        </authorList>
    </citation>
    <scope>NUCLEOTIDE SEQUENCE</scope>
</reference>
<evidence type="ECO:0000256" key="4">
    <source>
        <dbReference type="ARBA" id="ARBA00023235"/>
    </source>
</evidence>
<accession>A0A6J6TMN6</accession>
<dbReference type="PANTHER" id="PTHR43811">
    <property type="entry name" value="FKBP-TYPE PEPTIDYL-PROLYL CIS-TRANS ISOMERASE FKPA"/>
    <property type="match status" value="1"/>
</dbReference>
<evidence type="ECO:0000256" key="3">
    <source>
        <dbReference type="ARBA" id="ARBA00023110"/>
    </source>
</evidence>
<protein>
    <recommendedName>
        <fullName evidence="2">peptidylprolyl isomerase</fullName>
        <ecNumber evidence="2">5.2.1.8</ecNumber>
    </recommendedName>
</protein>
<dbReference type="Gene3D" id="3.10.50.40">
    <property type="match status" value="1"/>
</dbReference>
<dbReference type="PROSITE" id="PS51257">
    <property type="entry name" value="PROKAR_LIPOPROTEIN"/>
    <property type="match status" value="1"/>
</dbReference>
<organism evidence="6">
    <name type="scientific">freshwater metagenome</name>
    <dbReference type="NCBI Taxonomy" id="449393"/>
    <lineage>
        <taxon>unclassified sequences</taxon>
        <taxon>metagenomes</taxon>
        <taxon>ecological metagenomes</taxon>
    </lineage>
</organism>
<gene>
    <name evidence="6" type="ORF">UFOPK2809_00780</name>
</gene>
<dbReference type="SUPFAM" id="SSF54534">
    <property type="entry name" value="FKBP-like"/>
    <property type="match status" value="1"/>
</dbReference>
<name>A0A6J6TMN6_9ZZZZ</name>
<evidence type="ECO:0000313" key="6">
    <source>
        <dbReference type="EMBL" id="CAB4748620.1"/>
    </source>
</evidence>
<keyword evidence="3" id="KW-0697">Rotamase</keyword>
<dbReference type="PANTHER" id="PTHR43811:SF19">
    <property type="entry name" value="39 KDA FK506-BINDING NUCLEAR PROTEIN"/>
    <property type="match status" value="1"/>
</dbReference>
<dbReference type="EMBL" id="CAEZZA010000090">
    <property type="protein sequence ID" value="CAB4748620.1"/>
    <property type="molecule type" value="Genomic_DNA"/>
</dbReference>
<evidence type="ECO:0000259" key="5">
    <source>
        <dbReference type="PROSITE" id="PS50059"/>
    </source>
</evidence>
<dbReference type="PROSITE" id="PS50059">
    <property type="entry name" value="FKBP_PPIASE"/>
    <property type="match status" value="1"/>
</dbReference>
<proteinExistence type="predicted"/>
<evidence type="ECO:0000256" key="1">
    <source>
        <dbReference type="ARBA" id="ARBA00000971"/>
    </source>
</evidence>
<dbReference type="GO" id="GO:0003755">
    <property type="term" value="F:peptidyl-prolyl cis-trans isomerase activity"/>
    <property type="evidence" value="ECO:0007669"/>
    <property type="project" value="UniProtKB-KW"/>
</dbReference>
<dbReference type="InterPro" id="IPR046357">
    <property type="entry name" value="PPIase_dom_sf"/>
</dbReference>